<sequence length="130" mass="15420">MRQHAKRSVARALRRNMTDAEQRLWFHLRRRQWGGFRFRRQHPVGPFVVDFLCVERRLVVEVDGSQHLESATDRARDAWLRGRDLRVLRFWNDDVLERTEQVLCAIPQALGEASPIRPSGTFPRARGKYR</sequence>
<dbReference type="CDD" id="cd01038">
    <property type="entry name" value="Endonuclease_DUF559"/>
    <property type="match status" value="1"/>
</dbReference>
<dbReference type="PANTHER" id="PTHR38590">
    <property type="entry name" value="BLL0828 PROTEIN"/>
    <property type="match status" value="1"/>
</dbReference>
<dbReference type="RefSeq" id="WP_209615361.1">
    <property type="nucleotide sequence ID" value="NZ_JAGJRS010000007.1"/>
</dbReference>
<dbReference type="GO" id="GO:0004519">
    <property type="term" value="F:endonuclease activity"/>
    <property type="evidence" value="ECO:0007669"/>
    <property type="project" value="UniProtKB-KW"/>
</dbReference>
<dbReference type="Gene3D" id="3.40.960.10">
    <property type="entry name" value="VSR Endonuclease"/>
    <property type="match status" value="1"/>
</dbReference>
<name>A0ABS4DJG7_9GAMM</name>
<dbReference type="SUPFAM" id="SSF52980">
    <property type="entry name" value="Restriction endonuclease-like"/>
    <property type="match status" value="1"/>
</dbReference>
<protein>
    <submittedName>
        <fullName evidence="2">Endonuclease domain-containing protein</fullName>
    </submittedName>
</protein>
<keyword evidence="2" id="KW-0378">Hydrolase</keyword>
<proteinExistence type="predicted"/>
<accession>A0ABS4DJG7</accession>
<dbReference type="Pfam" id="PF04480">
    <property type="entry name" value="DUF559"/>
    <property type="match status" value="1"/>
</dbReference>
<evidence type="ECO:0000259" key="1">
    <source>
        <dbReference type="Pfam" id="PF04480"/>
    </source>
</evidence>
<dbReference type="PANTHER" id="PTHR38590:SF1">
    <property type="entry name" value="BLL0828 PROTEIN"/>
    <property type="match status" value="1"/>
</dbReference>
<dbReference type="InterPro" id="IPR047216">
    <property type="entry name" value="Endonuclease_DUF559_bact"/>
</dbReference>
<dbReference type="InterPro" id="IPR011335">
    <property type="entry name" value="Restrct_endonuc-II-like"/>
</dbReference>
<comment type="caution">
    <text evidence="2">The sequence shown here is derived from an EMBL/GenBank/DDBJ whole genome shotgun (WGS) entry which is preliminary data.</text>
</comment>
<evidence type="ECO:0000313" key="2">
    <source>
        <dbReference type="EMBL" id="MBP1473204.1"/>
    </source>
</evidence>
<feature type="domain" description="DUF559" evidence="1">
    <location>
        <begin position="6"/>
        <end position="110"/>
    </location>
</feature>
<evidence type="ECO:0000313" key="3">
    <source>
        <dbReference type="Proteomes" id="UP000823790"/>
    </source>
</evidence>
<keyword evidence="3" id="KW-1185">Reference proteome</keyword>
<keyword evidence="2" id="KW-0255">Endonuclease</keyword>
<organism evidence="2 3">
    <name type="scientific">Frateuria flava</name>
    <dbReference type="NCBI Taxonomy" id="2821489"/>
    <lineage>
        <taxon>Bacteria</taxon>
        <taxon>Pseudomonadati</taxon>
        <taxon>Pseudomonadota</taxon>
        <taxon>Gammaproteobacteria</taxon>
        <taxon>Lysobacterales</taxon>
        <taxon>Rhodanobacteraceae</taxon>
        <taxon>Frateuria</taxon>
    </lineage>
</organism>
<keyword evidence="2" id="KW-0540">Nuclease</keyword>
<dbReference type="EMBL" id="JAGJRS010000007">
    <property type="protein sequence ID" value="MBP1473204.1"/>
    <property type="molecule type" value="Genomic_DNA"/>
</dbReference>
<dbReference type="Proteomes" id="UP000823790">
    <property type="component" value="Unassembled WGS sequence"/>
</dbReference>
<reference evidence="2 3" key="1">
    <citation type="submission" date="2021-04" db="EMBL/GenBank/DDBJ databases">
        <authorList>
            <person name="Huq M.A."/>
        </authorList>
    </citation>
    <scope>NUCLEOTIDE SEQUENCE [LARGE SCALE GENOMIC DNA]</scope>
    <source>
        <strain evidence="2 3">MAH-13</strain>
    </source>
</reference>
<dbReference type="InterPro" id="IPR007569">
    <property type="entry name" value="DUF559"/>
</dbReference>
<gene>
    <name evidence="2" type="ORF">J7I44_02775</name>
</gene>